<evidence type="ECO:0000256" key="1">
    <source>
        <dbReference type="ARBA" id="ARBA00012506"/>
    </source>
</evidence>
<sequence length="193" mass="21972">MDNHLDIIKNSKDILINSIGLERYLHSVGVMEEARKLSLKYNSDIEKATIAGLLHDCGKYADKSELLKKAYDFGIIQKGQVNIIPELIHGALGAEIAMKEHKIDDRDIIDAIKYHTTGKPNMSLLQKIIYIADYIEPSRDFFGVDEIRKLAYDDLNKALLKAMDNTIKHVIDRGYYIHPDTIAARNYLINETN</sequence>
<gene>
    <name evidence="8" type="ORF">SAMN05660462_02784</name>
</gene>
<dbReference type="PANTHER" id="PTHR35795">
    <property type="entry name" value="SLR1885 PROTEIN"/>
    <property type="match status" value="1"/>
</dbReference>
<dbReference type="PANTHER" id="PTHR35795:SF1">
    <property type="entry name" value="BIS(5'-NUCLEOSYL)-TETRAPHOSPHATASE, SYMMETRICAL"/>
    <property type="match status" value="1"/>
</dbReference>
<proteinExistence type="predicted"/>
<dbReference type="CDD" id="cd00077">
    <property type="entry name" value="HDc"/>
    <property type="match status" value="1"/>
</dbReference>
<dbReference type="InterPro" id="IPR006675">
    <property type="entry name" value="HDIG_dom"/>
</dbReference>
<dbReference type="GO" id="GO:0000166">
    <property type="term" value="F:nucleotide binding"/>
    <property type="evidence" value="ECO:0007669"/>
    <property type="project" value="UniProtKB-KW"/>
</dbReference>
<dbReference type="InterPro" id="IPR005249">
    <property type="entry name" value="YqeK"/>
</dbReference>
<evidence type="ECO:0000259" key="7">
    <source>
        <dbReference type="PROSITE" id="PS51831"/>
    </source>
</evidence>
<name>A0A1H3S8Z7_9FIRM</name>
<dbReference type="RefSeq" id="WP_091732576.1">
    <property type="nucleotide sequence ID" value="NZ_FNQE01000039.1"/>
</dbReference>
<dbReference type="GO" id="GO:0008803">
    <property type="term" value="F:bis(5'-nucleosyl)-tetraphosphatase (symmetrical) activity"/>
    <property type="evidence" value="ECO:0007669"/>
    <property type="project" value="UniProtKB-EC"/>
</dbReference>
<dbReference type="EMBL" id="FNQE01000039">
    <property type="protein sequence ID" value="SDZ34452.1"/>
    <property type="molecule type" value="Genomic_DNA"/>
</dbReference>
<keyword evidence="9" id="KW-1185">Reference proteome</keyword>
<dbReference type="SMART" id="SM00471">
    <property type="entry name" value="HDc"/>
    <property type="match status" value="1"/>
</dbReference>
<dbReference type="PROSITE" id="PS51831">
    <property type="entry name" value="HD"/>
    <property type="match status" value="1"/>
</dbReference>
<evidence type="ECO:0000256" key="6">
    <source>
        <dbReference type="ARBA" id="ARBA00049417"/>
    </source>
</evidence>
<keyword evidence="2" id="KW-0479">Metal-binding</keyword>
<accession>A0A1H3S8Z7</accession>
<feature type="domain" description="HD" evidence="7">
    <location>
        <begin position="23"/>
        <end position="138"/>
    </location>
</feature>
<comment type="catalytic activity">
    <reaction evidence="6">
        <text>P(1),P(4)-bis(5'-adenosyl) tetraphosphate + H2O = 2 ADP + 2 H(+)</text>
        <dbReference type="Rhea" id="RHEA:24252"/>
        <dbReference type="ChEBI" id="CHEBI:15377"/>
        <dbReference type="ChEBI" id="CHEBI:15378"/>
        <dbReference type="ChEBI" id="CHEBI:58141"/>
        <dbReference type="ChEBI" id="CHEBI:456216"/>
        <dbReference type="EC" id="3.6.1.41"/>
    </reaction>
</comment>
<organism evidence="8 9">
    <name type="scientific">Proteiniborus ethanoligenes</name>
    <dbReference type="NCBI Taxonomy" id="415015"/>
    <lineage>
        <taxon>Bacteria</taxon>
        <taxon>Bacillati</taxon>
        <taxon>Bacillota</taxon>
        <taxon>Clostridia</taxon>
        <taxon>Eubacteriales</taxon>
        <taxon>Proteiniborus</taxon>
    </lineage>
</organism>
<evidence type="ECO:0000256" key="5">
    <source>
        <dbReference type="ARBA" id="ARBA00023004"/>
    </source>
</evidence>
<keyword evidence="4 8" id="KW-0378">Hydrolase</keyword>
<reference evidence="8 9" key="1">
    <citation type="submission" date="2016-10" db="EMBL/GenBank/DDBJ databases">
        <authorList>
            <person name="de Groot N.N."/>
        </authorList>
    </citation>
    <scope>NUCLEOTIDE SEQUENCE [LARGE SCALE GENOMIC DNA]</scope>
    <source>
        <strain evidence="8 9">DSM 21650</strain>
    </source>
</reference>
<evidence type="ECO:0000313" key="8">
    <source>
        <dbReference type="EMBL" id="SDZ34452.1"/>
    </source>
</evidence>
<protein>
    <recommendedName>
        <fullName evidence="1">bis(5'-nucleosyl)-tetraphosphatase (symmetrical)</fullName>
        <ecNumber evidence="1">3.6.1.41</ecNumber>
    </recommendedName>
</protein>
<dbReference type="EC" id="3.6.1.41" evidence="1"/>
<evidence type="ECO:0000256" key="2">
    <source>
        <dbReference type="ARBA" id="ARBA00022723"/>
    </source>
</evidence>
<evidence type="ECO:0000313" key="9">
    <source>
        <dbReference type="Proteomes" id="UP000198625"/>
    </source>
</evidence>
<dbReference type="Gene3D" id="1.10.3210.10">
    <property type="entry name" value="Hypothetical protein af1432"/>
    <property type="match status" value="1"/>
</dbReference>
<keyword evidence="3" id="KW-0547">Nucleotide-binding</keyword>
<keyword evidence="5" id="KW-0408">Iron</keyword>
<evidence type="ECO:0000256" key="4">
    <source>
        <dbReference type="ARBA" id="ARBA00022801"/>
    </source>
</evidence>
<dbReference type="InterPro" id="IPR051094">
    <property type="entry name" value="Diverse_Catalytic_Enzymes"/>
</dbReference>
<dbReference type="GO" id="GO:0046872">
    <property type="term" value="F:metal ion binding"/>
    <property type="evidence" value="ECO:0007669"/>
    <property type="project" value="UniProtKB-KW"/>
</dbReference>
<dbReference type="InterPro" id="IPR003607">
    <property type="entry name" value="HD/PDEase_dom"/>
</dbReference>
<dbReference type="SUPFAM" id="SSF109604">
    <property type="entry name" value="HD-domain/PDEase-like"/>
    <property type="match status" value="1"/>
</dbReference>
<dbReference type="OrthoDB" id="5295945at2"/>
<dbReference type="Pfam" id="PF01966">
    <property type="entry name" value="HD"/>
    <property type="match status" value="1"/>
</dbReference>
<dbReference type="Proteomes" id="UP000198625">
    <property type="component" value="Unassembled WGS sequence"/>
</dbReference>
<dbReference type="STRING" id="415015.SAMN05660462_02784"/>
<dbReference type="InterPro" id="IPR006674">
    <property type="entry name" value="HD_domain"/>
</dbReference>
<dbReference type="NCBIfam" id="TIGR00488">
    <property type="entry name" value="bis(5'-nucleosyl)-tetraphosphatase (symmetrical) YqeK"/>
    <property type="match status" value="1"/>
</dbReference>
<evidence type="ECO:0000256" key="3">
    <source>
        <dbReference type="ARBA" id="ARBA00022741"/>
    </source>
</evidence>
<dbReference type="AlphaFoldDB" id="A0A1H3S8Z7"/>
<dbReference type="NCBIfam" id="TIGR00277">
    <property type="entry name" value="HDIG"/>
    <property type="match status" value="1"/>
</dbReference>